<accession>A0AAV4ZS06</accession>
<keyword evidence="3" id="KW-1185">Reference proteome</keyword>
<reference evidence="2" key="1">
    <citation type="journal article" date="2016" name="Front. Microbiol.">
        <title>Genome Sequence of the Piezophilic, Mesophilic Sulfate-Reducing Bacterium Desulfovibrio indicus J2T.</title>
        <authorList>
            <person name="Cao J."/>
            <person name="Maignien L."/>
            <person name="Shao Z."/>
            <person name="Alain K."/>
            <person name="Jebbar M."/>
        </authorList>
    </citation>
    <scope>NUCLEOTIDE SEQUENCE</scope>
    <source>
        <strain evidence="2">DSM 16372</strain>
    </source>
</reference>
<organism evidence="2 3">
    <name type="scientific">Methylobacterium hispanicum</name>
    <dbReference type="NCBI Taxonomy" id="270350"/>
    <lineage>
        <taxon>Bacteria</taxon>
        <taxon>Pseudomonadati</taxon>
        <taxon>Pseudomonadota</taxon>
        <taxon>Alphaproteobacteria</taxon>
        <taxon>Hyphomicrobiales</taxon>
        <taxon>Methylobacteriaceae</taxon>
        <taxon>Methylobacterium</taxon>
    </lineage>
</organism>
<proteinExistence type="predicted"/>
<dbReference type="RefSeq" id="WP_238230799.1">
    <property type="nucleotide sequence ID" value="NZ_BPQO01000020.1"/>
</dbReference>
<name>A0AAV4ZS06_9HYPH</name>
<reference evidence="2" key="2">
    <citation type="submission" date="2021-08" db="EMBL/GenBank/DDBJ databases">
        <authorList>
            <person name="Tani A."/>
            <person name="Ola A."/>
            <person name="Ogura Y."/>
            <person name="Katsura K."/>
            <person name="Hayashi T."/>
        </authorList>
    </citation>
    <scope>NUCLEOTIDE SEQUENCE</scope>
    <source>
        <strain evidence="2">DSM 16372</strain>
    </source>
</reference>
<sequence>MSDVAAYKEALKAAVGGAIDSGLSYNRDVDAFVAKHCSVPDPAREVFLGIVDLPVHDLPQARKTLGEIEAKVAAEPRGTWAVTRKVLENDGQTRTVYQPLLSDGSGSLASGCRSDTSYEPPAYEAVLRRAFEMEVYVARRELEAERLSARNREAVESGRITIGGEFRDVTINSQKFSRAKVVGVEAATGKVSIELTKRGSRRRWKCDVDAAALSPPPAPRNADETIAPDKPAL</sequence>
<evidence type="ECO:0000313" key="3">
    <source>
        <dbReference type="Proteomes" id="UP001055247"/>
    </source>
</evidence>
<dbReference type="EMBL" id="BPQO01000020">
    <property type="protein sequence ID" value="GJD90656.1"/>
    <property type="molecule type" value="Genomic_DNA"/>
</dbReference>
<comment type="caution">
    <text evidence="2">The sequence shown here is derived from an EMBL/GenBank/DDBJ whole genome shotgun (WGS) entry which is preliminary data.</text>
</comment>
<feature type="region of interest" description="Disordered" evidence="1">
    <location>
        <begin position="210"/>
        <end position="233"/>
    </location>
</feature>
<evidence type="ECO:0000313" key="2">
    <source>
        <dbReference type="EMBL" id="GJD90656.1"/>
    </source>
</evidence>
<evidence type="ECO:0000256" key="1">
    <source>
        <dbReference type="SAM" id="MobiDB-lite"/>
    </source>
</evidence>
<protein>
    <submittedName>
        <fullName evidence="2">Uncharacterized protein</fullName>
    </submittedName>
</protein>
<dbReference type="AlphaFoldDB" id="A0AAV4ZS06"/>
<dbReference type="Proteomes" id="UP001055247">
    <property type="component" value="Unassembled WGS sequence"/>
</dbReference>
<gene>
    <name evidence="2" type="ORF">BHAOGJBA_4198</name>
</gene>